<organism evidence="1 2">
    <name type="scientific">Abditibacterium utsteinense</name>
    <dbReference type="NCBI Taxonomy" id="1960156"/>
    <lineage>
        <taxon>Bacteria</taxon>
        <taxon>Pseudomonadati</taxon>
        <taxon>Abditibacteriota</taxon>
        <taxon>Abditibacteriia</taxon>
        <taxon>Abditibacteriales</taxon>
        <taxon>Abditibacteriaceae</taxon>
        <taxon>Abditibacterium</taxon>
    </lineage>
</organism>
<reference evidence="1 2" key="1">
    <citation type="journal article" date="2018" name="Syst. Appl. Microbiol.">
        <title>Abditibacterium utsteinense sp. nov., the first cultivated member of candidate phylum FBP, isolated from ice-free Antarctic soil samples.</title>
        <authorList>
            <person name="Tahon G."/>
            <person name="Tytgat B."/>
            <person name="Lebbe L."/>
            <person name="Carlier A."/>
            <person name="Willems A."/>
        </authorList>
    </citation>
    <scope>NUCLEOTIDE SEQUENCE [LARGE SCALE GENOMIC DNA]</scope>
    <source>
        <strain evidence="1 2">LMG 29911</strain>
    </source>
</reference>
<evidence type="ECO:0000313" key="1">
    <source>
        <dbReference type="EMBL" id="PQV63680.1"/>
    </source>
</evidence>
<name>A0A2S8SSA2_9BACT</name>
<protein>
    <submittedName>
        <fullName evidence="1">Uncharacterized protein</fullName>
    </submittedName>
</protein>
<comment type="caution">
    <text evidence="1">The sequence shown here is derived from an EMBL/GenBank/DDBJ whole genome shotgun (WGS) entry which is preliminary data.</text>
</comment>
<dbReference type="OrthoDB" id="136825at2"/>
<dbReference type="Pfam" id="PF08309">
    <property type="entry name" value="LVIVD"/>
    <property type="match status" value="1"/>
</dbReference>
<sequence length="1193" mass="131934">MFSSMPPAPFPPQNIAEKNALLAWISGVSLVYGPWKNFKRLYKEVETAFVNGAANGAANGERDSEIFAALIARLDLAPLGQEKIKGEFPPIVRGGFDAIEIQNNYLYAIQNGDNLVVFDLSAPLEPREIFRWAPPVEANVYGSRLWIDGNRLIYGNAQLLRVFDLQNPRAPRWVFECAPGNANALGVVGDLIFASDYQNLRVLNLPKAGENALSEAGGVAVQYAYNLAAKTGLVAVSHYGNRAYKISFFDVSNPNAPLQVSQINAQNPNGWRFWGDILVRIDGENLIFTDCSNPKNPREISKIKVQGARKFHIAGERIFVACQIWNSDGNYRTEYKLRILDISQTHSPRLIGEFETPVSEMTSRDNLLYIAAPGGIRILDVADSARPQPVGQKPSDATFGYLKRRARRFLRVLAEADGSAFIELSKAVLEAAGQGRDALDLKAQWVSSELVIGGGARWHQSSHGRGAYIKDPQKINIKVREERAPQLWDAHLESARALWSHPHLPWQTSEMARKILLGNRQVVSAPTSAQLGRFLWADSPAFLNFAAREAQNRLGELDARALAPLLWIQNAARRRETLAFIEANSGFKTEIATHLATLLGQNARDGLSRRGRGIALILAARFDLSDQNFSSDGAFPIIPALIASAEAPLRALGFGFCRRLSAPRTLDALNWLLQIPLNQRENFIESLCESASRGALEQEKIDKIVRHAQSEVRDAAWRLIAASQTPNEILRAVWTKLFGGLRRESIYSGDRYRSQYLGEEWRESTPLQSAINSDAALSVLGRCELPSSEVLPRFGAHCYTGNERNRISPAMWGAFSLILPASQVVEVVVLTPEWTAWRDAWVRANAPQKIKLAAFWNAVQEFLSGDKPEDQKQILRSRTFEQSAVAATFGGAASQLSPALLMALIGAVPDFLWNTWRPSLLETLQNDAATREAFWSAARLSPSLEGGFLRARLLEDAEFAATFGLLETDALSADNPAFTPLLLAWLRARETTLDRAGWLEAATHPLPAVRDLGLAHLEIIGLDVPGALQLLESRLPPSIAFAQKWFENRGEKLLELALALSDSPQPSVRAFGREFIAARLENLLANGLIGYLQDNPNAEMQSFVAAQLLEKPELAAPEFDRAVLRSRFRARRAKNLIQERRTQSAPLPDDKTLLEIARGRTPCDAEWALSQLARRALDGAQIEGIEVGETVGI</sequence>
<dbReference type="EMBL" id="NIGF01000009">
    <property type="protein sequence ID" value="PQV63680.1"/>
    <property type="molecule type" value="Genomic_DNA"/>
</dbReference>
<dbReference type="RefSeq" id="WP_123580596.1">
    <property type="nucleotide sequence ID" value="NZ_NIGF01000009.1"/>
</dbReference>
<proteinExistence type="predicted"/>
<dbReference type="AlphaFoldDB" id="A0A2S8SSA2"/>
<dbReference type="InterPro" id="IPR013211">
    <property type="entry name" value="LVIVD"/>
</dbReference>
<accession>A0A2S8SSA2</accession>
<keyword evidence="2" id="KW-1185">Reference proteome</keyword>
<dbReference type="Proteomes" id="UP000237684">
    <property type="component" value="Unassembled WGS sequence"/>
</dbReference>
<dbReference type="SUPFAM" id="SSF82171">
    <property type="entry name" value="DPP6 N-terminal domain-like"/>
    <property type="match status" value="1"/>
</dbReference>
<dbReference type="InParanoid" id="A0A2S8SSA2"/>
<evidence type="ECO:0000313" key="2">
    <source>
        <dbReference type="Proteomes" id="UP000237684"/>
    </source>
</evidence>
<gene>
    <name evidence="1" type="ORF">B1R32_10919</name>
</gene>